<dbReference type="AlphaFoldDB" id="A0A518H7Q0"/>
<keyword evidence="2" id="KW-1185">Reference proteome</keyword>
<dbReference type="OrthoDB" id="256783at2"/>
<dbReference type="KEGG" id="tpla:ElP_48020"/>
<evidence type="ECO:0000313" key="1">
    <source>
        <dbReference type="EMBL" id="QDV36872.1"/>
    </source>
</evidence>
<reference evidence="1 2" key="1">
    <citation type="submission" date="2019-02" db="EMBL/GenBank/DDBJ databases">
        <title>Deep-cultivation of Planctomycetes and their phenomic and genomic characterization uncovers novel biology.</title>
        <authorList>
            <person name="Wiegand S."/>
            <person name="Jogler M."/>
            <person name="Boedeker C."/>
            <person name="Pinto D."/>
            <person name="Vollmers J."/>
            <person name="Rivas-Marin E."/>
            <person name="Kohn T."/>
            <person name="Peeters S.H."/>
            <person name="Heuer A."/>
            <person name="Rast P."/>
            <person name="Oberbeckmann S."/>
            <person name="Bunk B."/>
            <person name="Jeske O."/>
            <person name="Meyerdierks A."/>
            <person name="Storesund J.E."/>
            <person name="Kallscheuer N."/>
            <person name="Luecker S."/>
            <person name="Lage O.M."/>
            <person name="Pohl T."/>
            <person name="Merkel B.J."/>
            <person name="Hornburger P."/>
            <person name="Mueller R.-W."/>
            <person name="Bruemmer F."/>
            <person name="Labrenz M."/>
            <person name="Spormann A.M."/>
            <person name="Op den Camp H."/>
            <person name="Overmann J."/>
            <person name="Amann R."/>
            <person name="Jetten M.S.M."/>
            <person name="Mascher T."/>
            <person name="Medema M.H."/>
            <person name="Devos D.P."/>
            <person name="Kaster A.-K."/>
            <person name="Ovreas L."/>
            <person name="Rohde M."/>
            <person name="Galperin M.Y."/>
            <person name="Jogler C."/>
        </authorList>
    </citation>
    <scope>NUCLEOTIDE SEQUENCE [LARGE SCALE GENOMIC DNA]</scope>
    <source>
        <strain evidence="1 2">ElP</strain>
    </source>
</reference>
<sequence length="264" mass="29632">MEPLLLVGLDPPETAELRRRLDRPVLAFETLPRIRVDRGILLVEHPRFMGHFVPVERVAYHAIFEDDFDFLAALALWEGPCLPGARGMMDLRLRLPGLVRALAVTRFGGIPRGYADRGTTVPAEGPTVAKWGNWHCGEDKARFDDAWAAEVPTLFEQFVEGEAVRIVLVGEHAWQVRMAGDGWLRSIHDPRAAFMPIDPELLDDARRLAEHFGLATVGVDYIVAPDGGRYLLEVNHVPNVTVFPEIRETYLALVVRWADEPTSD</sequence>
<dbReference type="Gene3D" id="3.30.470.20">
    <property type="entry name" value="ATP-grasp fold, B domain"/>
    <property type="match status" value="1"/>
</dbReference>
<dbReference type="Proteomes" id="UP000317835">
    <property type="component" value="Chromosome"/>
</dbReference>
<organism evidence="1 2">
    <name type="scientific">Tautonia plasticadhaerens</name>
    <dbReference type="NCBI Taxonomy" id="2527974"/>
    <lineage>
        <taxon>Bacteria</taxon>
        <taxon>Pseudomonadati</taxon>
        <taxon>Planctomycetota</taxon>
        <taxon>Planctomycetia</taxon>
        <taxon>Isosphaerales</taxon>
        <taxon>Isosphaeraceae</taxon>
        <taxon>Tautonia</taxon>
    </lineage>
</organism>
<accession>A0A518H7Q0</accession>
<dbReference type="EMBL" id="CP036426">
    <property type="protein sequence ID" value="QDV36872.1"/>
    <property type="molecule type" value="Genomic_DNA"/>
</dbReference>
<protein>
    <recommendedName>
        <fullName evidence="3">Ribosomal protein S6 modification protein</fullName>
    </recommendedName>
</protein>
<evidence type="ECO:0008006" key="3">
    <source>
        <dbReference type="Google" id="ProtNLM"/>
    </source>
</evidence>
<name>A0A518H7Q0_9BACT</name>
<evidence type="ECO:0000313" key="2">
    <source>
        <dbReference type="Proteomes" id="UP000317835"/>
    </source>
</evidence>
<gene>
    <name evidence="1" type="ORF">ElP_48020</name>
</gene>
<dbReference type="SUPFAM" id="SSF56059">
    <property type="entry name" value="Glutathione synthetase ATP-binding domain-like"/>
    <property type="match status" value="1"/>
</dbReference>
<proteinExistence type="predicted"/>